<dbReference type="AlphaFoldDB" id="A0AA44Q9G3"/>
<comment type="caution">
    <text evidence="1">The sequence shown here is derived from an EMBL/GenBank/DDBJ whole genome shotgun (WGS) entry which is preliminary data.</text>
</comment>
<dbReference type="Proteomes" id="UP000226357">
    <property type="component" value="Unassembled WGS sequence"/>
</dbReference>
<accession>A0AA44Q9G3</accession>
<gene>
    <name evidence="1" type="ORF">COK38_14785</name>
</gene>
<dbReference type="EMBL" id="NVBO01000121">
    <property type="protein sequence ID" value="PFR99809.1"/>
    <property type="molecule type" value="Genomic_DNA"/>
</dbReference>
<reference evidence="1 2" key="1">
    <citation type="submission" date="2017-09" db="EMBL/GenBank/DDBJ databases">
        <title>Large-scale bioinformatics analysis of Bacillus genomes uncovers conserved roles of natural products in bacterial physiology.</title>
        <authorList>
            <consortium name="Agbiome Team Llc"/>
            <person name="Bleich R.M."/>
            <person name="Grubbs K.J."/>
            <person name="Santa Maria K.C."/>
            <person name="Allen S.E."/>
            <person name="Farag S."/>
            <person name="Shank E.A."/>
            <person name="Bowers A."/>
        </authorList>
    </citation>
    <scope>NUCLEOTIDE SEQUENCE [LARGE SCALE GENOMIC DNA]</scope>
    <source>
        <strain evidence="1 2">AFS067272</strain>
    </source>
</reference>
<dbReference type="RefSeq" id="WP_000725318.1">
    <property type="nucleotide sequence ID" value="NZ_NTUG01000010.1"/>
</dbReference>
<sequence>MKKIVWLLSFCFLITYCHIKSPVIYAEEGQVFTFIVDQPALLHFLNATSQEYTNAMQKGVTLAEFASKKGISESKLIHYFAIQQQKQMDLALKNGQIDEEMYKGLLSDMNHGISKTINYNPQAFK</sequence>
<proteinExistence type="predicted"/>
<name>A0AA44Q9G3_BACCE</name>
<protein>
    <submittedName>
        <fullName evidence="1">Uncharacterized protein</fullName>
    </submittedName>
</protein>
<evidence type="ECO:0000313" key="1">
    <source>
        <dbReference type="EMBL" id="PFR99809.1"/>
    </source>
</evidence>
<organism evidence="1 2">
    <name type="scientific">Bacillus cereus</name>
    <dbReference type="NCBI Taxonomy" id="1396"/>
    <lineage>
        <taxon>Bacteria</taxon>
        <taxon>Bacillati</taxon>
        <taxon>Bacillota</taxon>
        <taxon>Bacilli</taxon>
        <taxon>Bacillales</taxon>
        <taxon>Bacillaceae</taxon>
        <taxon>Bacillus</taxon>
        <taxon>Bacillus cereus group</taxon>
    </lineage>
</organism>
<evidence type="ECO:0000313" key="2">
    <source>
        <dbReference type="Proteomes" id="UP000226357"/>
    </source>
</evidence>